<accession>A0A699XS81</accession>
<name>A0A699XS81_TANCI</name>
<feature type="non-terminal residue" evidence="2">
    <location>
        <position position="1"/>
    </location>
</feature>
<gene>
    <name evidence="2" type="ORF">Tci_932807</name>
</gene>
<sequence>LDSHVLFHCHAPLLWRTALDLALLVDAHAFDGAQQIEYDAALHALIASIRAAEIRQPAVDAVLVAHSW</sequence>
<comment type="caution">
    <text evidence="2">The sequence shown here is derived from an EMBL/GenBank/DDBJ whole genome shotgun (WGS) entry which is preliminary data.</text>
</comment>
<protein>
    <submittedName>
        <fullName evidence="2">Uncharacterized protein</fullName>
    </submittedName>
</protein>
<keyword evidence="1" id="KW-0732">Signal</keyword>
<dbReference type="AlphaFoldDB" id="A0A699XS81"/>
<proteinExistence type="predicted"/>
<dbReference type="EMBL" id="BKCJ011883260">
    <property type="protein sequence ID" value="GFD60838.1"/>
    <property type="molecule type" value="Genomic_DNA"/>
</dbReference>
<organism evidence="2">
    <name type="scientific">Tanacetum cinerariifolium</name>
    <name type="common">Dalmatian daisy</name>
    <name type="synonym">Chrysanthemum cinerariifolium</name>
    <dbReference type="NCBI Taxonomy" id="118510"/>
    <lineage>
        <taxon>Eukaryota</taxon>
        <taxon>Viridiplantae</taxon>
        <taxon>Streptophyta</taxon>
        <taxon>Embryophyta</taxon>
        <taxon>Tracheophyta</taxon>
        <taxon>Spermatophyta</taxon>
        <taxon>Magnoliopsida</taxon>
        <taxon>eudicotyledons</taxon>
        <taxon>Gunneridae</taxon>
        <taxon>Pentapetalae</taxon>
        <taxon>asterids</taxon>
        <taxon>campanulids</taxon>
        <taxon>Asterales</taxon>
        <taxon>Asteraceae</taxon>
        <taxon>Asteroideae</taxon>
        <taxon>Anthemideae</taxon>
        <taxon>Anthemidinae</taxon>
        <taxon>Tanacetum</taxon>
    </lineage>
</organism>
<feature type="chain" id="PRO_5025466898" evidence="1">
    <location>
        <begin position="30"/>
        <end position="68"/>
    </location>
</feature>
<reference evidence="2" key="1">
    <citation type="journal article" date="2019" name="Sci. Rep.">
        <title>Draft genome of Tanacetum cinerariifolium, the natural source of mosquito coil.</title>
        <authorList>
            <person name="Yamashiro T."/>
            <person name="Shiraishi A."/>
            <person name="Satake H."/>
            <person name="Nakayama K."/>
        </authorList>
    </citation>
    <scope>NUCLEOTIDE SEQUENCE</scope>
</reference>
<feature type="signal peptide" evidence="1">
    <location>
        <begin position="1"/>
        <end position="29"/>
    </location>
</feature>
<evidence type="ECO:0000313" key="2">
    <source>
        <dbReference type="EMBL" id="GFD60838.1"/>
    </source>
</evidence>
<evidence type="ECO:0000256" key="1">
    <source>
        <dbReference type="SAM" id="SignalP"/>
    </source>
</evidence>